<feature type="active site" description="Charge relay system" evidence="5">
    <location>
        <position position="304"/>
    </location>
</feature>
<keyword evidence="2 5" id="KW-0645">Protease</keyword>
<proteinExistence type="inferred from homology"/>
<keyword evidence="8" id="KW-1133">Transmembrane helix</keyword>
<evidence type="ECO:0000256" key="2">
    <source>
        <dbReference type="ARBA" id="ARBA00022670"/>
    </source>
</evidence>
<evidence type="ECO:0000256" key="7">
    <source>
        <dbReference type="SAM" id="MobiDB-lite"/>
    </source>
</evidence>
<sequence>MTKRFLTRLGALLVIATVALGALVSVPSTAHADQWRDDQFWLDDYKIKEAWKTSKGKGVKVAVIDSGIDDEHPDLKGVVTGGKDFSGVGNDDGTKPVGEAPQHGTLVGTVLAGRGNNKKAIAKAKKERAAEIKRRKDENDDTDDPLPKVPKPGPGPDGVIGIAPEAELLSISVFLGRGNPTGVSIEEQIPQAVRWAVDNGAKVINMSLGSNKQDWPKSWDEAFLYAEEKDVVVVAAAGNRASGALTVGAPATIPGVLTVAGLDEDGLASWDSSSEGISIGVSAPAEPLVGGLPGGGYSKWAGTSGAAPFVAGVAALIRAENPDMSAPQVIQRILATAKDEGKDGVDTIYGHGIIQPVKALTADVDEVDRNPMDTMAEWIRVHRRGEEPSPQVTEPEFKPGEKVAAAPTPQAKPNLVGHSDEQAPLVIGFGTGLGLILLGGALHISMRLRERKAAATTPPRNPYPPQRP</sequence>
<keyword evidence="8" id="KW-0472">Membrane</keyword>
<evidence type="ECO:0000256" key="4">
    <source>
        <dbReference type="ARBA" id="ARBA00022825"/>
    </source>
</evidence>
<dbReference type="Pfam" id="PF00082">
    <property type="entry name" value="Peptidase_S8"/>
    <property type="match status" value="1"/>
</dbReference>
<keyword evidence="3 5" id="KW-0378">Hydrolase</keyword>
<evidence type="ECO:0000259" key="10">
    <source>
        <dbReference type="Pfam" id="PF00082"/>
    </source>
</evidence>
<organism evidence="11 12">
    <name type="scientific">Micrococcoides hystricis</name>
    <dbReference type="NCBI Taxonomy" id="1572761"/>
    <lineage>
        <taxon>Bacteria</taxon>
        <taxon>Bacillati</taxon>
        <taxon>Actinomycetota</taxon>
        <taxon>Actinomycetes</taxon>
        <taxon>Micrococcales</taxon>
        <taxon>Micrococcaceae</taxon>
        <taxon>Micrococcoides</taxon>
    </lineage>
</organism>
<feature type="signal peptide" evidence="9">
    <location>
        <begin position="1"/>
        <end position="32"/>
    </location>
</feature>
<evidence type="ECO:0000256" key="5">
    <source>
        <dbReference type="PROSITE-ProRule" id="PRU01240"/>
    </source>
</evidence>
<feature type="region of interest" description="Disordered" evidence="7">
    <location>
        <begin position="118"/>
        <end position="157"/>
    </location>
</feature>
<feature type="active site" description="Charge relay system" evidence="5">
    <location>
        <position position="65"/>
    </location>
</feature>
<name>A0ABV6P939_9MICC</name>
<dbReference type="Proteomes" id="UP001589862">
    <property type="component" value="Unassembled WGS sequence"/>
</dbReference>
<feature type="region of interest" description="Disordered" evidence="7">
    <location>
        <begin position="384"/>
        <end position="406"/>
    </location>
</feature>
<accession>A0ABV6P939</accession>
<dbReference type="InterPro" id="IPR050131">
    <property type="entry name" value="Peptidase_S8_subtilisin-like"/>
</dbReference>
<keyword evidence="4 5" id="KW-0720">Serine protease</keyword>
<dbReference type="InterPro" id="IPR023827">
    <property type="entry name" value="Peptidase_S8_Asp-AS"/>
</dbReference>
<dbReference type="EMBL" id="JBHLUB010000022">
    <property type="protein sequence ID" value="MFC0581637.1"/>
    <property type="molecule type" value="Genomic_DNA"/>
</dbReference>
<dbReference type="SUPFAM" id="SSF52743">
    <property type="entry name" value="Subtilisin-like"/>
    <property type="match status" value="1"/>
</dbReference>
<evidence type="ECO:0000256" key="8">
    <source>
        <dbReference type="SAM" id="Phobius"/>
    </source>
</evidence>
<keyword evidence="9" id="KW-0732">Signal</keyword>
<dbReference type="PROSITE" id="PS00136">
    <property type="entry name" value="SUBTILASE_ASP"/>
    <property type="match status" value="1"/>
</dbReference>
<feature type="active site" description="Charge relay system" evidence="5">
    <location>
        <position position="103"/>
    </location>
</feature>
<dbReference type="PRINTS" id="PR00723">
    <property type="entry name" value="SUBTILISIN"/>
</dbReference>
<protein>
    <submittedName>
        <fullName evidence="11">S8 family serine peptidase</fullName>
    </submittedName>
</protein>
<dbReference type="InterPro" id="IPR000209">
    <property type="entry name" value="Peptidase_S8/S53_dom"/>
</dbReference>
<dbReference type="PROSITE" id="PS51892">
    <property type="entry name" value="SUBTILASE"/>
    <property type="match status" value="1"/>
</dbReference>
<comment type="similarity">
    <text evidence="1 5 6">Belongs to the peptidase S8 family.</text>
</comment>
<feature type="chain" id="PRO_5045926421" evidence="9">
    <location>
        <begin position="33"/>
        <end position="468"/>
    </location>
</feature>
<dbReference type="InterPro" id="IPR036852">
    <property type="entry name" value="Peptidase_S8/S53_dom_sf"/>
</dbReference>
<evidence type="ECO:0000256" key="6">
    <source>
        <dbReference type="RuleBase" id="RU003355"/>
    </source>
</evidence>
<comment type="caution">
    <text evidence="11">The sequence shown here is derived from an EMBL/GenBank/DDBJ whole genome shotgun (WGS) entry which is preliminary data.</text>
</comment>
<feature type="domain" description="Peptidase S8/S53" evidence="10">
    <location>
        <begin position="56"/>
        <end position="352"/>
    </location>
</feature>
<evidence type="ECO:0000256" key="3">
    <source>
        <dbReference type="ARBA" id="ARBA00022801"/>
    </source>
</evidence>
<feature type="transmembrane region" description="Helical" evidence="8">
    <location>
        <begin position="423"/>
        <end position="442"/>
    </location>
</feature>
<dbReference type="PANTHER" id="PTHR43806:SF11">
    <property type="entry name" value="CEREVISIN-RELATED"/>
    <property type="match status" value="1"/>
</dbReference>
<evidence type="ECO:0000256" key="1">
    <source>
        <dbReference type="ARBA" id="ARBA00011073"/>
    </source>
</evidence>
<feature type="compositionally biased region" description="Basic and acidic residues" evidence="7">
    <location>
        <begin position="127"/>
        <end position="138"/>
    </location>
</feature>
<dbReference type="PROSITE" id="PS00138">
    <property type="entry name" value="SUBTILASE_SER"/>
    <property type="match status" value="1"/>
</dbReference>
<reference evidence="11 12" key="1">
    <citation type="submission" date="2024-09" db="EMBL/GenBank/DDBJ databases">
        <authorList>
            <person name="Sun Q."/>
            <person name="Mori K."/>
        </authorList>
    </citation>
    <scope>NUCLEOTIDE SEQUENCE [LARGE SCALE GENOMIC DNA]</scope>
    <source>
        <strain evidence="11 12">NCAIM B.02604</strain>
    </source>
</reference>
<dbReference type="InterPro" id="IPR015500">
    <property type="entry name" value="Peptidase_S8_subtilisin-rel"/>
</dbReference>
<keyword evidence="8" id="KW-0812">Transmembrane</keyword>
<dbReference type="InterPro" id="IPR023828">
    <property type="entry name" value="Peptidase_S8_Ser-AS"/>
</dbReference>
<evidence type="ECO:0000313" key="12">
    <source>
        <dbReference type="Proteomes" id="UP001589862"/>
    </source>
</evidence>
<gene>
    <name evidence="11" type="ORF">ACFFFR_04470</name>
</gene>
<dbReference type="RefSeq" id="WP_377458326.1">
    <property type="nucleotide sequence ID" value="NZ_JBHLUB010000022.1"/>
</dbReference>
<dbReference type="Gene3D" id="3.40.50.200">
    <property type="entry name" value="Peptidase S8/S53 domain"/>
    <property type="match status" value="1"/>
</dbReference>
<evidence type="ECO:0000313" key="11">
    <source>
        <dbReference type="EMBL" id="MFC0581637.1"/>
    </source>
</evidence>
<evidence type="ECO:0000256" key="9">
    <source>
        <dbReference type="SAM" id="SignalP"/>
    </source>
</evidence>
<dbReference type="PANTHER" id="PTHR43806">
    <property type="entry name" value="PEPTIDASE S8"/>
    <property type="match status" value="1"/>
</dbReference>
<keyword evidence="12" id="KW-1185">Reference proteome</keyword>